<reference evidence="20 23" key="2">
    <citation type="submission" date="2016-10" db="EMBL/GenBank/DDBJ databases">
        <title>Hydorgenophaga sp. LPB0072 isolated from gastropod.</title>
        <authorList>
            <person name="Kim E."/>
            <person name="Yi H."/>
        </authorList>
    </citation>
    <scope>NUCLEOTIDE SEQUENCE [LARGE SCALE GENOMIC DNA]</scope>
    <source>
        <strain evidence="20 23">LPB0072</strain>
    </source>
</reference>
<dbReference type="InterPro" id="IPR003834">
    <property type="entry name" value="Cyt_c_assmbl_TM_dom"/>
</dbReference>
<dbReference type="SUPFAM" id="SSF74863">
    <property type="entry name" value="Thiol:disulfide interchange protein DsbD, N-terminal domain (DsbD-alpha)"/>
    <property type="match status" value="1"/>
</dbReference>
<dbReference type="InterPro" id="IPR012336">
    <property type="entry name" value="Thioredoxin-like_fold"/>
</dbReference>
<keyword evidence="4 18" id="KW-1003">Cell membrane</keyword>
<dbReference type="EMBL" id="CP017476">
    <property type="protein sequence ID" value="AOW13364.1"/>
    <property type="molecule type" value="Genomic_DNA"/>
</dbReference>
<keyword evidence="7 18" id="KW-0732">Signal</keyword>
<evidence type="ECO:0000313" key="22">
    <source>
        <dbReference type="Proteomes" id="UP000185657"/>
    </source>
</evidence>
<dbReference type="CDD" id="cd02953">
    <property type="entry name" value="DsbDgamma"/>
    <property type="match status" value="1"/>
</dbReference>
<feature type="transmembrane region" description="Helical" evidence="18">
    <location>
        <begin position="354"/>
        <end position="383"/>
    </location>
</feature>
<dbReference type="Pfam" id="PF13098">
    <property type="entry name" value="Thioredoxin_2"/>
    <property type="match status" value="1"/>
</dbReference>
<reference evidence="21 22" key="1">
    <citation type="submission" date="2016-02" db="EMBL/GenBank/DDBJ databases">
        <title>Draft genome sequence of Hydrogenophaga sp. LPB0072.</title>
        <authorList>
            <person name="Shin S.-K."/>
            <person name="Yi H."/>
        </authorList>
    </citation>
    <scope>NUCLEOTIDE SEQUENCE [LARGE SCALE GENOMIC DNA]</scope>
    <source>
        <strain evidence="21 22">LPB0072</strain>
    </source>
</reference>
<dbReference type="STRING" id="1763535.LPB072_11375"/>
<dbReference type="InterPro" id="IPR022910">
    <property type="entry name" value="Thiol_diS_interchange_DbsD"/>
</dbReference>
<comment type="similarity">
    <text evidence="2 18">Belongs to the thioredoxin family. DsbD subfamily.</text>
</comment>
<feature type="transmembrane region" description="Helical" evidence="18">
    <location>
        <begin position="395"/>
        <end position="418"/>
    </location>
</feature>
<keyword evidence="15 18" id="KW-0676">Redox-active center</keyword>
<dbReference type="PANTHER" id="PTHR32234:SF0">
    <property type="entry name" value="THIOL:DISULFIDE INTERCHANGE PROTEIN DSBD"/>
    <property type="match status" value="1"/>
</dbReference>
<dbReference type="EMBL" id="LVWD01000013">
    <property type="protein sequence ID" value="OAD41648.1"/>
    <property type="molecule type" value="Genomic_DNA"/>
</dbReference>
<comment type="catalytic activity">
    <reaction evidence="16 18">
        <text>[protein]-dithiol + NAD(+) = [protein]-disulfide + NADH + H(+)</text>
        <dbReference type="Rhea" id="RHEA:18749"/>
        <dbReference type="Rhea" id="RHEA-COMP:10593"/>
        <dbReference type="Rhea" id="RHEA-COMP:10594"/>
        <dbReference type="ChEBI" id="CHEBI:15378"/>
        <dbReference type="ChEBI" id="CHEBI:29950"/>
        <dbReference type="ChEBI" id="CHEBI:50058"/>
        <dbReference type="ChEBI" id="CHEBI:57540"/>
        <dbReference type="ChEBI" id="CHEBI:57945"/>
        <dbReference type="EC" id="1.8.1.8"/>
    </reaction>
</comment>
<dbReference type="Proteomes" id="UP000185680">
    <property type="component" value="Chromosome"/>
</dbReference>
<dbReference type="RefSeq" id="WP_066089661.1">
    <property type="nucleotide sequence ID" value="NZ_CP017476.1"/>
</dbReference>
<feature type="disulfide bond" description="Redox-active" evidence="18">
    <location>
        <begin position="560"/>
        <end position="563"/>
    </location>
</feature>
<evidence type="ECO:0000256" key="16">
    <source>
        <dbReference type="ARBA" id="ARBA00047388"/>
    </source>
</evidence>
<evidence type="ECO:0000256" key="11">
    <source>
        <dbReference type="ARBA" id="ARBA00023002"/>
    </source>
</evidence>
<keyword evidence="14 18" id="KW-1015">Disulfide bond</keyword>
<dbReference type="NCBIfam" id="NF001419">
    <property type="entry name" value="PRK00293.1"/>
    <property type="match status" value="1"/>
</dbReference>
<keyword evidence="22" id="KW-1185">Reference proteome</keyword>
<keyword evidence="6 18" id="KW-0812">Transmembrane</keyword>
<dbReference type="Gene3D" id="2.60.40.1250">
    <property type="entry name" value="Thiol:disulfide interchange protein DsbD, N-terminal domain"/>
    <property type="match status" value="1"/>
</dbReference>
<sequence precursor="true">MSAHFHVLFRPLRWLAWLVLLGTPAIALAQNASVAPSTVSPSVRASESPGPLNAVRSWIDKISKSDKSEELLPPDLAFKIAVNAKDANTLIATLTPAADYYMYRDRISFTIVKPTTISISDVALPQGEPKADPTFGSVQVYHQAFDAVIKLRSSGDQKESVELLASYQGCNEPLGVCYPPIEKTVNVSLLAASVSGPSPPEPAVNASKGATTAPSSDLDTVRLLFANQSRWALVAAFFGFGFLLAFTPCMLPMIPILTGILAGHGNKLTRRHAVGLSAVYVLAMALTYALAGVAAGLAGTLLSAYLQNAWVLGSFAVIFVVLALSMFGLYELQLPTALQTRLAIASGRIKGGKVIGAFLMGVLSAVIVGPCVAAPLAGALLYIGQTHDVVLGGTALFAMAIGMGIPLMVVGATTGSLLPKAGAWTESIKRVFGVTMLATAIYLISPVIPVVAQQLLWAALLIVPAMYLHALDPLPADAPGHRRLFKGIGVLALLMGAAMLLGALSGHREILQPLAGLRGTERVETRELKFDRVLSVADLDARLQNARGRTVMLDFWAEWCVSCKEMDQFTFSDPRVQARLKDTLVLRADVTANNAEDQALLRRFSLFGPPGIIFFDRDGQEQTIRVIGYEPPEQFLRSLDRVAEPQSSHLEK</sequence>
<evidence type="ECO:0000256" key="17">
    <source>
        <dbReference type="ARBA" id="ARBA00047804"/>
    </source>
</evidence>
<dbReference type="GO" id="GO:0005886">
    <property type="term" value="C:plasma membrane"/>
    <property type="evidence" value="ECO:0007669"/>
    <property type="project" value="UniProtKB-SubCell"/>
</dbReference>
<dbReference type="Pfam" id="PF11412">
    <property type="entry name" value="DsbD_N"/>
    <property type="match status" value="1"/>
</dbReference>
<dbReference type="GO" id="GO:0017004">
    <property type="term" value="P:cytochrome complex assembly"/>
    <property type="evidence" value="ECO:0007669"/>
    <property type="project" value="UniProtKB-UniRule"/>
</dbReference>
<evidence type="ECO:0000313" key="23">
    <source>
        <dbReference type="Proteomes" id="UP000185680"/>
    </source>
</evidence>
<keyword evidence="10 18" id="KW-1133">Transmembrane helix</keyword>
<comment type="subcellular location">
    <subcellularLocation>
        <location evidence="1 18">Cell inner membrane</location>
        <topology evidence="1 18">Multi-pass membrane protein</topology>
    </subcellularLocation>
</comment>
<evidence type="ECO:0000313" key="20">
    <source>
        <dbReference type="EMBL" id="AOW13364.1"/>
    </source>
</evidence>
<dbReference type="GO" id="GO:0045454">
    <property type="term" value="P:cell redox homeostasis"/>
    <property type="evidence" value="ECO:0007669"/>
    <property type="project" value="TreeGrafter"/>
</dbReference>
<dbReference type="KEGG" id="hyl:LPB072_11375"/>
<dbReference type="GO" id="GO:0009055">
    <property type="term" value="F:electron transfer activity"/>
    <property type="evidence" value="ECO:0007669"/>
    <property type="project" value="UniProtKB-UniRule"/>
</dbReference>
<evidence type="ECO:0000256" key="2">
    <source>
        <dbReference type="ARBA" id="ARBA00007241"/>
    </source>
</evidence>
<dbReference type="PANTHER" id="PTHR32234">
    <property type="entry name" value="THIOL:DISULFIDE INTERCHANGE PROTEIN DSBD"/>
    <property type="match status" value="1"/>
</dbReference>
<evidence type="ECO:0000256" key="10">
    <source>
        <dbReference type="ARBA" id="ARBA00022989"/>
    </source>
</evidence>
<evidence type="ECO:0000256" key="3">
    <source>
        <dbReference type="ARBA" id="ARBA00022448"/>
    </source>
</evidence>
<feature type="transmembrane region" description="Helical" evidence="18">
    <location>
        <begin position="231"/>
        <end position="261"/>
    </location>
</feature>
<name>A0A163CEH8_9BURK</name>
<protein>
    <recommendedName>
        <fullName evidence="18">Thiol:disulfide interchange protein DsbD</fullName>
        <ecNumber evidence="18">1.8.1.8</ecNumber>
    </recommendedName>
    <alternativeName>
        <fullName evidence="18">Protein-disulfide reductase</fullName>
        <shortName evidence="18">Disulfide reductase</shortName>
    </alternativeName>
</protein>
<feature type="transmembrane region" description="Helical" evidence="18">
    <location>
        <begin position="454"/>
        <end position="472"/>
    </location>
</feature>
<dbReference type="HAMAP" id="MF_00399">
    <property type="entry name" value="DbsD"/>
    <property type="match status" value="1"/>
</dbReference>
<accession>A0A163CEH8</accession>
<evidence type="ECO:0000256" key="6">
    <source>
        <dbReference type="ARBA" id="ARBA00022692"/>
    </source>
</evidence>
<feature type="transmembrane region" description="Helical" evidence="18">
    <location>
        <begin position="273"/>
        <end position="297"/>
    </location>
</feature>
<feature type="transmembrane region" description="Helical" evidence="18">
    <location>
        <begin position="309"/>
        <end position="333"/>
    </location>
</feature>
<dbReference type="Gene3D" id="3.40.30.10">
    <property type="entry name" value="Glutaredoxin"/>
    <property type="match status" value="1"/>
</dbReference>
<keyword evidence="9 18" id="KW-0249">Electron transport</keyword>
<evidence type="ECO:0000256" key="7">
    <source>
        <dbReference type="ARBA" id="ARBA00022729"/>
    </source>
</evidence>
<dbReference type="InterPro" id="IPR013766">
    <property type="entry name" value="Thioredoxin_domain"/>
</dbReference>
<dbReference type="InterPro" id="IPR017937">
    <property type="entry name" value="Thioredoxin_CS"/>
</dbReference>
<dbReference type="OrthoDB" id="9811036at2"/>
<dbReference type="InterPro" id="IPR036929">
    <property type="entry name" value="DsbDN_sf"/>
</dbReference>
<gene>
    <name evidence="18" type="primary">dsbD</name>
    <name evidence="20" type="ORF">LPB072_11375</name>
    <name evidence="21" type="ORF">LPB72_09995</name>
</gene>
<evidence type="ECO:0000259" key="19">
    <source>
        <dbReference type="PROSITE" id="PS51352"/>
    </source>
</evidence>
<evidence type="ECO:0000256" key="5">
    <source>
        <dbReference type="ARBA" id="ARBA00022519"/>
    </source>
</evidence>
<dbReference type="InterPro" id="IPR028250">
    <property type="entry name" value="DsbDN"/>
</dbReference>
<dbReference type="Proteomes" id="UP000185657">
    <property type="component" value="Unassembled WGS sequence"/>
</dbReference>
<keyword evidence="13 18" id="KW-0472">Membrane</keyword>
<evidence type="ECO:0000256" key="12">
    <source>
        <dbReference type="ARBA" id="ARBA00023027"/>
    </source>
</evidence>
<dbReference type="PROSITE" id="PS00194">
    <property type="entry name" value="THIOREDOXIN_1"/>
    <property type="match status" value="1"/>
</dbReference>
<proteinExistence type="inferred from homology"/>
<feature type="transmembrane region" description="Helical" evidence="18">
    <location>
        <begin position="430"/>
        <end position="448"/>
    </location>
</feature>
<feature type="disulfide bond" description="Redox-active" evidence="18">
    <location>
        <begin position="249"/>
        <end position="371"/>
    </location>
</feature>
<feature type="chain" id="PRO_5041748200" description="Thiol:disulfide interchange protein DsbD" evidence="18">
    <location>
        <begin position="30"/>
        <end position="652"/>
    </location>
</feature>
<evidence type="ECO:0000256" key="14">
    <source>
        <dbReference type="ARBA" id="ARBA00023157"/>
    </source>
</evidence>
<evidence type="ECO:0000313" key="21">
    <source>
        <dbReference type="EMBL" id="OAD41648.1"/>
    </source>
</evidence>
<organism evidence="20 23">
    <name type="scientific">Hydrogenophaga crassostreae</name>
    <dbReference type="NCBI Taxonomy" id="1763535"/>
    <lineage>
        <taxon>Bacteria</taxon>
        <taxon>Pseudomonadati</taxon>
        <taxon>Pseudomonadota</taxon>
        <taxon>Betaproteobacteria</taxon>
        <taxon>Burkholderiales</taxon>
        <taxon>Comamonadaceae</taxon>
        <taxon>Hydrogenophaga</taxon>
    </lineage>
</organism>
<keyword evidence="12 18" id="KW-0520">NAD</keyword>
<evidence type="ECO:0000256" key="8">
    <source>
        <dbReference type="ARBA" id="ARBA00022748"/>
    </source>
</evidence>
<dbReference type="EC" id="1.8.1.8" evidence="18"/>
<keyword evidence="3 18" id="KW-0813">Transport</keyword>
<keyword evidence="8 18" id="KW-0201">Cytochrome c-type biogenesis</keyword>
<dbReference type="GO" id="GO:0047134">
    <property type="term" value="F:protein-disulfide reductase [NAD(P)H] activity"/>
    <property type="evidence" value="ECO:0007669"/>
    <property type="project" value="UniProtKB-UniRule"/>
</dbReference>
<dbReference type="SUPFAM" id="SSF52833">
    <property type="entry name" value="Thioredoxin-like"/>
    <property type="match status" value="1"/>
</dbReference>
<comment type="function">
    <text evidence="18">Required to facilitate the formation of correct disulfide bonds in some periplasmic proteins and for the assembly of the periplasmic c-type cytochromes. Acts by transferring electrons from cytoplasmic thioredoxin to the periplasm. This transfer involves a cascade of disulfide bond formation and reduction steps.</text>
</comment>
<feature type="domain" description="Thioredoxin" evidence="19">
    <location>
        <begin position="508"/>
        <end position="644"/>
    </location>
</feature>
<dbReference type="InterPro" id="IPR035671">
    <property type="entry name" value="DsbD_gamma"/>
</dbReference>
<feature type="signal peptide" evidence="18">
    <location>
        <begin position="1"/>
        <end position="29"/>
    </location>
</feature>
<evidence type="ECO:0000256" key="13">
    <source>
        <dbReference type="ARBA" id="ARBA00023136"/>
    </source>
</evidence>
<evidence type="ECO:0000256" key="4">
    <source>
        <dbReference type="ARBA" id="ARBA00022475"/>
    </source>
</evidence>
<comment type="caution">
    <text evidence="18">Lacks conserved residue(s) required for the propagation of feature annotation.</text>
</comment>
<dbReference type="PROSITE" id="PS51352">
    <property type="entry name" value="THIOREDOXIN_2"/>
    <property type="match status" value="1"/>
</dbReference>
<dbReference type="Pfam" id="PF02683">
    <property type="entry name" value="DsbD_TM"/>
    <property type="match status" value="1"/>
</dbReference>
<comment type="catalytic activity">
    <reaction evidence="17 18">
        <text>[protein]-dithiol + NADP(+) = [protein]-disulfide + NADPH + H(+)</text>
        <dbReference type="Rhea" id="RHEA:18753"/>
        <dbReference type="Rhea" id="RHEA-COMP:10593"/>
        <dbReference type="Rhea" id="RHEA-COMP:10594"/>
        <dbReference type="ChEBI" id="CHEBI:15378"/>
        <dbReference type="ChEBI" id="CHEBI:29950"/>
        <dbReference type="ChEBI" id="CHEBI:50058"/>
        <dbReference type="ChEBI" id="CHEBI:57783"/>
        <dbReference type="ChEBI" id="CHEBI:58349"/>
        <dbReference type="EC" id="1.8.1.8"/>
    </reaction>
</comment>
<dbReference type="AlphaFoldDB" id="A0A163CEH8"/>
<keyword evidence="5 18" id="KW-0997">Cell inner membrane</keyword>
<feature type="transmembrane region" description="Helical" evidence="18">
    <location>
        <begin position="484"/>
        <end position="504"/>
    </location>
</feature>
<keyword evidence="11 18" id="KW-0560">Oxidoreductase</keyword>
<dbReference type="InterPro" id="IPR036249">
    <property type="entry name" value="Thioredoxin-like_sf"/>
</dbReference>
<evidence type="ECO:0000256" key="18">
    <source>
        <dbReference type="HAMAP-Rule" id="MF_00399"/>
    </source>
</evidence>
<evidence type="ECO:0000256" key="9">
    <source>
        <dbReference type="ARBA" id="ARBA00022982"/>
    </source>
</evidence>
<evidence type="ECO:0000256" key="15">
    <source>
        <dbReference type="ARBA" id="ARBA00023284"/>
    </source>
</evidence>
<evidence type="ECO:0000256" key="1">
    <source>
        <dbReference type="ARBA" id="ARBA00004429"/>
    </source>
</evidence>